<dbReference type="RefSeq" id="YP_010672049.1">
    <property type="nucleotide sequence ID" value="NC_070974.1"/>
</dbReference>
<proteinExistence type="predicted"/>
<keyword evidence="2" id="KW-1185">Reference proteome</keyword>
<accession>A0A2P1CAG0</accession>
<evidence type="ECO:0000313" key="2">
    <source>
        <dbReference type="Proteomes" id="UP000240649"/>
    </source>
</evidence>
<sequence length="37" mass="4281">MDSLFEVNGIMFSYDELSDTIVCSDPYSFYDSEESED</sequence>
<name>A0A2P1CAG0_9CAUD</name>
<dbReference type="KEGG" id="vg:77948319"/>
<organism evidence="1 2">
    <name type="scientific">Salmonella phage SE131</name>
    <dbReference type="NCBI Taxonomy" id="2081631"/>
    <lineage>
        <taxon>Viruses</taxon>
        <taxon>Duplodnaviria</taxon>
        <taxon>Heunggongvirae</taxon>
        <taxon>Uroviricota</taxon>
        <taxon>Caudoviricetes</taxon>
        <taxon>Grimontviridae</taxon>
        <taxon>Moazamivirus</taxon>
        <taxon>Moazamivirus SE131</taxon>
    </lineage>
</organism>
<protein>
    <submittedName>
        <fullName evidence="1">Uncharacterized protein</fullName>
    </submittedName>
</protein>
<reference evidence="1 2" key="1">
    <citation type="submission" date="2018-01" db="EMBL/GenBank/DDBJ databases">
        <title>Draft Genome Sequence of Salmonella Enteritidis Phage SE131.</title>
        <authorList>
            <person name="Kim Y."/>
            <person name="Han B.K."/>
            <person name="Kim H."/>
            <person name="Kim D."/>
        </authorList>
    </citation>
    <scope>NUCLEOTIDE SEQUENCE [LARGE SCALE GENOMIC DNA]</scope>
</reference>
<evidence type="ECO:0000313" key="1">
    <source>
        <dbReference type="EMBL" id="AVJ48200.1"/>
    </source>
</evidence>
<dbReference type="Proteomes" id="UP000240649">
    <property type="component" value="Segment"/>
</dbReference>
<dbReference type="GeneID" id="77948319"/>
<dbReference type="EMBL" id="MG873442">
    <property type="protein sequence ID" value="AVJ48200.1"/>
    <property type="molecule type" value="Genomic_DNA"/>
</dbReference>